<dbReference type="SUPFAM" id="SSF47364">
    <property type="entry name" value="Domain of the SRP/SRP receptor G-proteins"/>
    <property type="match status" value="1"/>
</dbReference>
<dbReference type="InterPro" id="IPR013822">
    <property type="entry name" value="Signal_recog_particl_SRP54_hlx"/>
</dbReference>
<dbReference type="InterPro" id="IPR004125">
    <property type="entry name" value="Signal_recog_particle_SRP54_M"/>
</dbReference>
<keyword evidence="4 10" id="KW-0378">Hydrolase</keyword>
<evidence type="ECO:0000256" key="4">
    <source>
        <dbReference type="ARBA" id="ARBA00022801"/>
    </source>
</evidence>
<feature type="domain" description="SRP54-type proteins GTP-binding" evidence="12">
    <location>
        <begin position="96"/>
        <end position="293"/>
    </location>
</feature>
<dbReference type="SMART" id="SM00962">
    <property type="entry name" value="SRP54"/>
    <property type="match status" value="1"/>
</dbReference>
<dbReference type="AlphaFoldDB" id="A0A2U9IGF2"/>
<proteinExistence type="inferred from homology"/>
<comment type="domain">
    <text evidence="10">Composed of three domains: the N-terminal N domain, which is responsible for interactions with the ribosome, the central G domain, which binds GTP, and the C-terminal M domain, which binds the RNA and the signal sequence of the RNC.</text>
</comment>
<dbReference type="InterPro" id="IPR042101">
    <property type="entry name" value="SRP54_N_sf"/>
</dbReference>
<keyword evidence="7 10" id="KW-0733">Signal recognition particle</keyword>
<evidence type="ECO:0000256" key="5">
    <source>
        <dbReference type="ARBA" id="ARBA00022884"/>
    </source>
</evidence>
<dbReference type="GeneID" id="36832675"/>
<evidence type="ECO:0000256" key="10">
    <source>
        <dbReference type="HAMAP-Rule" id="MF_00306"/>
    </source>
</evidence>
<dbReference type="CDD" id="cd17875">
    <property type="entry name" value="SRP54_G"/>
    <property type="match status" value="1"/>
</dbReference>
<dbReference type="SMART" id="SM00382">
    <property type="entry name" value="AAA"/>
    <property type="match status" value="1"/>
</dbReference>
<evidence type="ECO:0000256" key="3">
    <source>
        <dbReference type="ARBA" id="ARBA00022741"/>
    </source>
</evidence>
<dbReference type="RefSeq" id="WP_110270916.1">
    <property type="nucleotide sequence ID" value="NZ_CP029289.2"/>
</dbReference>
<keyword evidence="15" id="KW-1185">Reference proteome</keyword>
<dbReference type="PANTHER" id="PTHR11564:SF5">
    <property type="entry name" value="SIGNAL RECOGNITION PARTICLE SUBUNIT SRP54"/>
    <property type="match status" value="1"/>
</dbReference>
<evidence type="ECO:0000259" key="11">
    <source>
        <dbReference type="SMART" id="SM00382"/>
    </source>
</evidence>
<evidence type="ECO:0000256" key="8">
    <source>
        <dbReference type="ARBA" id="ARBA00023274"/>
    </source>
</evidence>
<evidence type="ECO:0000313" key="14">
    <source>
        <dbReference type="EMBL" id="AWR95035.1"/>
    </source>
</evidence>
<dbReference type="GO" id="GO:0003924">
    <property type="term" value="F:GTPase activity"/>
    <property type="evidence" value="ECO:0007669"/>
    <property type="project" value="UniProtKB-UniRule"/>
</dbReference>
<gene>
    <name evidence="10" type="primary">srp54</name>
    <name evidence="14" type="ORF">DFR85_10925</name>
</gene>
<dbReference type="SUPFAM" id="SSF47446">
    <property type="entry name" value="Signal peptide-binding domain"/>
    <property type="match status" value="1"/>
</dbReference>
<dbReference type="EC" id="3.6.5.4" evidence="10"/>
<dbReference type="InterPro" id="IPR027417">
    <property type="entry name" value="P-loop_NTPase"/>
</dbReference>
<evidence type="ECO:0000259" key="13">
    <source>
        <dbReference type="SMART" id="SM00963"/>
    </source>
</evidence>
<comment type="subunit">
    <text evidence="9 10">Part of the signal recognition particle protein translocation system, which is composed of SRP and FtsY. Archaeal SRP consists of a 7S RNA molecule of 300 nucleotides and two protein subunits: SRP54 and SRP19.</text>
</comment>
<dbReference type="SMART" id="SM00963">
    <property type="entry name" value="SRP54_N"/>
    <property type="match status" value="1"/>
</dbReference>
<dbReference type="PANTHER" id="PTHR11564">
    <property type="entry name" value="SIGNAL RECOGNITION PARTICLE 54K PROTEIN SRP54"/>
    <property type="match status" value="1"/>
</dbReference>
<evidence type="ECO:0000256" key="6">
    <source>
        <dbReference type="ARBA" id="ARBA00023134"/>
    </source>
</evidence>
<dbReference type="InterPro" id="IPR000897">
    <property type="entry name" value="SRP54_GTPase_dom"/>
</dbReference>
<evidence type="ECO:0000313" key="15">
    <source>
        <dbReference type="Proteomes" id="UP000248044"/>
    </source>
</evidence>
<reference evidence="14 15" key="1">
    <citation type="submission" date="2018-05" db="EMBL/GenBank/DDBJ databases">
        <title>Complete Genome Sequences of Extremely Thermoacidophilic, Metal-Mobilizing Type-Strain Members of the Archaeal Family Sulfolobaceae: Acidianus brierleyi DSM-1651T, Acidianus sulfidivorans DSM-18786T, Metallosphaera hakonensis DSM-7519T, and Metallosphaera prunae DSM-10039T.</title>
        <authorList>
            <person name="Counts J.A."/>
            <person name="Kelly R.M."/>
        </authorList>
    </citation>
    <scope>NUCLEOTIDE SEQUENCE [LARGE SCALE GENOMIC DNA]</scope>
    <source>
        <strain evidence="14 15">DSM 1651</strain>
    </source>
</reference>
<keyword evidence="5 10" id="KW-0694">RNA-binding</keyword>
<dbReference type="HAMAP" id="MF_00306">
    <property type="entry name" value="SRP54"/>
    <property type="match status" value="1"/>
</dbReference>
<dbReference type="GO" id="GO:0005525">
    <property type="term" value="F:GTP binding"/>
    <property type="evidence" value="ECO:0007669"/>
    <property type="project" value="UniProtKB-UniRule"/>
</dbReference>
<accession>A0A2U9IGF2</accession>
<comment type="similarity">
    <text evidence="1 10">Belongs to the GTP-binding SRP family. SRP54 subfamily.</text>
</comment>
<feature type="binding site" evidence="10">
    <location>
        <begin position="185"/>
        <end position="189"/>
    </location>
    <ligand>
        <name>GTP</name>
        <dbReference type="ChEBI" id="CHEBI:37565"/>
    </ligand>
</feature>
<feature type="domain" description="Signal recognition particle SRP54 helical bundle" evidence="13">
    <location>
        <begin position="1"/>
        <end position="82"/>
    </location>
</feature>
<sequence>MLDNIKDAVRKFLSGSSSYEQAVDEFIKDLQKALISSDVNVKLVFSLSNKIKERLKKEKPPSSLERREWFIKIVYDELSSLFGGDKQPDVVPDKIPYVIMLVGVQGSGKTTTAGKLAYFYKKKGFKVALVGADVYRPAALDQLIQLGDLIKVPVYGEQGNYDAVGIAKRGVEKFLSEKYEIIIVDTAGRHGYGEETKLLEEMKNIYDALKPDEVTLVIDASIGQKAFDLASRFNQASKVGSIIITKMDGTAKGGGALSAVAATGAIIKFIGTGEKIEELEVFNPRRFVARILGMGDIETIIEKMKALEDYDSIQKKMEEVMSGKTKLTLRDFYKQMIALRKMGPLSKILQLMPGVNMLGQIPEDQIKVGEVKMRRWMAIMNSMTYQELDNPSIIDKSRIKRIAFGSGTEIDEVKELLDHFNNVQKMLKMIKRRKRDVEKLFGQFGNTG</sequence>
<dbReference type="InterPro" id="IPR036891">
    <property type="entry name" value="Signal_recog_part_SRP54_M_sf"/>
</dbReference>
<dbReference type="FunFam" id="3.40.50.300:FF:000022">
    <property type="entry name" value="Signal recognition particle 54 kDa subunit"/>
    <property type="match status" value="1"/>
</dbReference>
<keyword evidence="3 10" id="KW-0547">Nucleotide-binding</keyword>
<dbReference type="EMBL" id="CP029289">
    <property type="protein sequence ID" value="AWR95035.1"/>
    <property type="molecule type" value="Genomic_DNA"/>
</dbReference>
<dbReference type="Pfam" id="PF02978">
    <property type="entry name" value="SRP_SPB"/>
    <property type="match status" value="1"/>
</dbReference>
<comment type="catalytic activity">
    <reaction evidence="10">
        <text>GTP + H2O = GDP + phosphate + H(+)</text>
        <dbReference type="Rhea" id="RHEA:19669"/>
        <dbReference type="ChEBI" id="CHEBI:15377"/>
        <dbReference type="ChEBI" id="CHEBI:15378"/>
        <dbReference type="ChEBI" id="CHEBI:37565"/>
        <dbReference type="ChEBI" id="CHEBI:43474"/>
        <dbReference type="ChEBI" id="CHEBI:58189"/>
        <dbReference type="EC" id="3.6.5.4"/>
    </reaction>
</comment>
<dbReference type="Gene3D" id="1.20.120.140">
    <property type="entry name" value="Signal recognition particle SRP54, nucleotide-binding domain"/>
    <property type="match status" value="1"/>
</dbReference>
<feature type="domain" description="AAA+ ATPase" evidence="11">
    <location>
        <begin position="95"/>
        <end position="298"/>
    </location>
</feature>
<comment type="function">
    <text evidence="10">Involved in targeting and insertion of nascent membrane proteins into the cytoplasmic membrane. Binds to the hydrophobic signal sequence of the ribosome-nascent chain (RNC) as it emerges from the ribosomes. The SRP-RNC complex is then targeted to the cytoplasmic membrane where it interacts with the SRP receptor FtsY.</text>
</comment>
<feature type="binding site" evidence="10">
    <location>
        <begin position="245"/>
        <end position="248"/>
    </location>
    <ligand>
        <name>GTP</name>
        <dbReference type="ChEBI" id="CHEBI:37565"/>
    </ligand>
</feature>
<evidence type="ECO:0000256" key="7">
    <source>
        <dbReference type="ARBA" id="ARBA00023135"/>
    </source>
</evidence>
<dbReference type="Pfam" id="PF00448">
    <property type="entry name" value="SRP54"/>
    <property type="match status" value="1"/>
</dbReference>
<dbReference type="Gene3D" id="3.40.50.300">
    <property type="entry name" value="P-loop containing nucleotide triphosphate hydrolases"/>
    <property type="match status" value="1"/>
</dbReference>
<dbReference type="Gene3D" id="1.10.260.30">
    <property type="entry name" value="Signal recognition particle, SRP54 subunit, M-domain"/>
    <property type="match status" value="1"/>
</dbReference>
<evidence type="ECO:0000256" key="9">
    <source>
        <dbReference type="ARBA" id="ARBA00064051"/>
    </source>
</evidence>
<keyword evidence="2 10" id="KW-0963">Cytoplasm</keyword>
<dbReference type="GO" id="GO:0006614">
    <property type="term" value="P:SRP-dependent cotranslational protein targeting to membrane"/>
    <property type="evidence" value="ECO:0007669"/>
    <property type="project" value="InterPro"/>
</dbReference>
<evidence type="ECO:0000256" key="2">
    <source>
        <dbReference type="ARBA" id="ARBA00022490"/>
    </source>
</evidence>
<dbReference type="InterPro" id="IPR022941">
    <property type="entry name" value="SRP54"/>
</dbReference>
<dbReference type="SUPFAM" id="SSF52540">
    <property type="entry name" value="P-loop containing nucleoside triphosphate hydrolases"/>
    <property type="match status" value="1"/>
</dbReference>
<keyword evidence="8 10" id="KW-0687">Ribonucleoprotein</keyword>
<dbReference type="GO" id="GO:0008312">
    <property type="term" value="F:7S RNA binding"/>
    <property type="evidence" value="ECO:0007669"/>
    <property type="project" value="UniProtKB-UniRule"/>
</dbReference>
<evidence type="ECO:0000256" key="1">
    <source>
        <dbReference type="ARBA" id="ARBA00005450"/>
    </source>
</evidence>
<dbReference type="Proteomes" id="UP000248044">
    <property type="component" value="Chromosome"/>
</dbReference>
<dbReference type="Pfam" id="PF02881">
    <property type="entry name" value="SRP54_N"/>
    <property type="match status" value="1"/>
</dbReference>
<feature type="binding site" evidence="10">
    <location>
        <begin position="103"/>
        <end position="110"/>
    </location>
    <ligand>
        <name>GTP</name>
        <dbReference type="ChEBI" id="CHEBI:37565"/>
    </ligand>
</feature>
<dbReference type="KEGG" id="abri:DFR85_10925"/>
<name>A0A2U9IGF2_9CREN</name>
<dbReference type="InterPro" id="IPR003593">
    <property type="entry name" value="AAA+_ATPase"/>
</dbReference>
<protein>
    <recommendedName>
        <fullName evidence="10">Signal recognition particle 54 kDa protein</fullName>
        <shortName evidence="10">SRP54</shortName>
        <ecNumber evidence="10">3.6.5.4</ecNumber>
    </recommendedName>
</protein>
<dbReference type="InterPro" id="IPR036225">
    <property type="entry name" value="SRP/SRP_N"/>
</dbReference>
<dbReference type="OrthoDB" id="52849at2157"/>
<comment type="subcellular location">
    <subcellularLocation>
        <location evidence="10">Cytoplasm</location>
    </subcellularLocation>
    <text evidence="10">The SRP-RNC complex is targeted to the cytoplasmic membrane.</text>
</comment>
<dbReference type="GO" id="GO:0048500">
    <property type="term" value="C:signal recognition particle"/>
    <property type="evidence" value="ECO:0007669"/>
    <property type="project" value="UniProtKB-UniRule"/>
</dbReference>
<organism evidence="14 15">
    <name type="scientific">Acidianus brierleyi</name>
    <dbReference type="NCBI Taxonomy" id="41673"/>
    <lineage>
        <taxon>Archaea</taxon>
        <taxon>Thermoproteota</taxon>
        <taxon>Thermoprotei</taxon>
        <taxon>Sulfolobales</taxon>
        <taxon>Sulfolobaceae</taxon>
        <taxon>Acidianus</taxon>
    </lineage>
</organism>
<evidence type="ECO:0000259" key="12">
    <source>
        <dbReference type="SMART" id="SM00962"/>
    </source>
</evidence>
<keyword evidence="6 10" id="KW-0342">GTP-binding</keyword>